<accession>A0A2M4DR16</accession>
<sequence length="125" mass="14095">MLCVRQGRLFLFVCLHLLLVLLHLTVVLALLRYDVRQDGFLVEQITIFGDNRIPARLKRQRAAIKALHGILTDTPGCGAKTGVCRILFLLVVRINGPGGTISSVASHFIRFFDKTRTRSDFFLFP</sequence>
<evidence type="ECO:0000313" key="1">
    <source>
        <dbReference type="EMBL" id="MBW79972.1"/>
    </source>
</evidence>
<organism evidence="1">
    <name type="scientific">Anopheles darlingi</name>
    <name type="common">Mosquito</name>
    <dbReference type="NCBI Taxonomy" id="43151"/>
    <lineage>
        <taxon>Eukaryota</taxon>
        <taxon>Metazoa</taxon>
        <taxon>Ecdysozoa</taxon>
        <taxon>Arthropoda</taxon>
        <taxon>Hexapoda</taxon>
        <taxon>Insecta</taxon>
        <taxon>Pterygota</taxon>
        <taxon>Neoptera</taxon>
        <taxon>Endopterygota</taxon>
        <taxon>Diptera</taxon>
        <taxon>Nematocera</taxon>
        <taxon>Culicoidea</taxon>
        <taxon>Culicidae</taxon>
        <taxon>Anophelinae</taxon>
        <taxon>Anopheles</taxon>
    </lineage>
</organism>
<reference evidence="1" key="1">
    <citation type="submission" date="2018-01" db="EMBL/GenBank/DDBJ databases">
        <title>An insight into the sialome of Amazonian anophelines.</title>
        <authorList>
            <person name="Ribeiro J.M."/>
            <person name="Scarpassa V."/>
            <person name="Calvo E."/>
        </authorList>
    </citation>
    <scope>NUCLEOTIDE SEQUENCE</scope>
</reference>
<proteinExistence type="predicted"/>
<dbReference type="AlphaFoldDB" id="A0A2M4DR16"/>
<name>A0A2M4DR16_ANODA</name>
<protein>
    <submittedName>
        <fullName evidence="1">Putative secreted protein</fullName>
    </submittedName>
</protein>
<dbReference type="EMBL" id="GGFL01015794">
    <property type="protein sequence ID" value="MBW79972.1"/>
    <property type="molecule type" value="Transcribed_RNA"/>
</dbReference>